<evidence type="ECO:0000313" key="1">
    <source>
        <dbReference type="EMBL" id="KAF2263276.1"/>
    </source>
</evidence>
<name>A0A9P4N7Y6_9PLEO</name>
<proteinExistence type="predicted"/>
<sequence>MAWNFLPNFHYQFLLGLKPSKSFTSLSPAFINEYALANKEATLTVAPLGAGTLTVHGTLLTLLTLLTQSTFNLPLPSTITGPDSAEVKFFWRTDQIVKTRLLHSSLRRTWKAIPSPLFSTSSSSLVNRRHQGVERLPRIQEDVGGGGKNMGEADDFDLQADFDVTGTSCSTARMTHRKRCSRN</sequence>
<keyword evidence="2" id="KW-1185">Reference proteome</keyword>
<dbReference type="EMBL" id="ML986628">
    <property type="protein sequence ID" value="KAF2263276.1"/>
    <property type="molecule type" value="Genomic_DNA"/>
</dbReference>
<dbReference type="Proteomes" id="UP000800093">
    <property type="component" value="Unassembled WGS sequence"/>
</dbReference>
<organism evidence="1 2">
    <name type="scientific">Lojkania enalia</name>
    <dbReference type="NCBI Taxonomy" id="147567"/>
    <lineage>
        <taxon>Eukaryota</taxon>
        <taxon>Fungi</taxon>
        <taxon>Dikarya</taxon>
        <taxon>Ascomycota</taxon>
        <taxon>Pezizomycotina</taxon>
        <taxon>Dothideomycetes</taxon>
        <taxon>Pleosporomycetidae</taxon>
        <taxon>Pleosporales</taxon>
        <taxon>Pleosporales incertae sedis</taxon>
        <taxon>Lojkania</taxon>
    </lineage>
</organism>
<evidence type="ECO:0000313" key="2">
    <source>
        <dbReference type="Proteomes" id="UP000800093"/>
    </source>
</evidence>
<reference evidence="2" key="1">
    <citation type="journal article" date="2020" name="Stud. Mycol.">
        <title>101 Dothideomycetes genomes: A test case for predicting lifestyles and emergence of pathogens.</title>
        <authorList>
            <person name="Haridas S."/>
            <person name="Albert R."/>
            <person name="Binder M."/>
            <person name="Bloem J."/>
            <person name="LaButti K."/>
            <person name="Salamov A."/>
            <person name="Andreopoulos B."/>
            <person name="Baker S."/>
            <person name="Barry K."/>
            <person name="Bills G."/>
            <person name="Bluhm B."/>
            <person name="Cannon C."/>
            <person name="Castanera R."/>
            <person name="Culley D."/>
            <person name="Daum C."/>
            <person name="Ezra D."/>
            <person name="Gonzalez J."/>
            <person name="Henrissat B."/>
            <person name="Kuo A."/>
            <person name="Liang C."/>
            <person name="Lipzen A."/>
            <person name="Lutzoni F."/>
            <person name="Magnuson J."/>
            <person name="Mondo S."/>
            <person name="Nolan M."/>
            <person name="Ohm R."/>
            <person name="Pangilinan J."/>
            <person name="Park H.-J."/>
            <person name="Ramirez L."/>
            <person name="Alfaro M."/>
            <person name="Sun H."/>
            <person name="Tritt A."/>
            <person name="Yoshinaga Y."/>
            <person name="Zwiers L.-H."/>
            <person name="Turgeon B."/>
            <person name="Goodwin S."/>
            <person name="Spatafora J."/>
            <person name="Crous P."/>
            <person name="Grigoriev I."/>
        </authorList>
    </citation>
    <scope>NUCLEOTIDE SEQUENCE [LARGE SCALE GENOMIC DNA]</scope>
    <source>
        <strain evidence="2">CBS 304.66</strain>
    </source>
</reference>
<accession>A0A9P4N7Y6</accession>
<protein>
    <submittedName>
        <fullName evidence="1">Uncharacterized protein</fullName>
    </submittedName>
</protein>
<comment type="caution">
    <text evidence="1">The sequence shown here is derived from an EMBL/GenBank/DDBJ whole genome shotgun (WGS) entry which is preliminary data.</text>
</comment>
<dbReference type="AlphaFoldDB" id="A0A9P4N7Y6"/>
<gene>
    <name evidence="1" type="ORF">CC78DRAFT_581682</name>
</gene>